<name>A0A841C2V5_9ACTN</name>
<comment type="caution">
    <text evidence="1">The sequence shown here is derived from an EMBL/GenBank/DDBJ whole genome shotgun (WGS) entry which is preliminary data.</text>
</comment>
<sequence length="301" mass="33020">MSTRVLFVSGFHRSGTTLVTAAATESTGGATLTVGQLARHIPTLERFLRAAGARQKVPDRGVDRLPVTESTPEEYGWLLHHVTGDYGFGERAARDGILESLVAEIAAEPGTGIVILKNPWDTGRERELLRQFPDARILLVRRGFASMEESMARAWERYVTSSGYLRALMGDRTAAAQLLGVLMDPAKRAAMVARSRWRVRRSALRLAFTVASLPPDRVAYLSYDELRADPGSGAAWAAHVLDPAAFAASLAAHTFPEYNREGGGDRVVRLLDALLERAWRRARRRQVRAGLLAPPAGRPRS</sequence>
<proteinExistence type="predicted"/>
<dbReference type="RefSeq" id="WP_184845928.1">
    <property type="nucleotide sequence ID" value="NZ_JACHMN010000003.1"/>
</dbReference>
<dbReference type="SUPFAM" id="SSF52540">
    <property type="entry name" value="P-loop containing nucleoside triphosphate hydrolases"/>
    <property type="match status" value="1"/>
</dbReference>
<dbReference type="Gene3D" id="3.40.50.300">
    <property type="entry name" value="P-loop containing nucleotide triphosphate hydrolases"/>
    <property type="match status" value="1"/>
</dbReference>
<dbReference type="EMBL" id="JACHMN010000003">
    <property type="protein sequence ID" value="MBB5874098.1"/>
    <property type="molecule type" value="Genomic_DNA"/>
</dbReference>
<dbReference type="AlphaFoldDB" id="A0A841C2V5"/>
<reference evidence="1 2" key="1">
    <citation type="submission" date="2020-08" db="EMBL/GenBank/DDBJ databases">
        <title>Sequencing the genomes of 1000 actinobacteria strains.</title>
        <authorList>
            <person name="Klenk H.-P."/>
        </authorList>
    </citation>
    <scope>NUCLEOTIDE SEQUENCE [LARGE SCALE GENOMIC DNA]</scope>
    <source>
        <strain evidence="1 2">DSM 45362</strain>
    </source>
</reference>
<evidence type="ECO:0008006" key="3">
    <source>
        <dbReference type="Google" id="ProtNLM"/>
    </source>
</evidence>
<organism evidence="1 2">
    <name type="scientific">Allocatelliglobosispora scoriae</name>
    <dbReference type="NCBI Taxonomy" id="643052"/>
    <lineage>
        <taxon>Bacteria</taxon>
        <taxon>Bacillati</taxon>
        <taxon>Actinomycetota</taxon>
        <taxon>Actinomycetes</taxon>
        <taxon>Micromonosporales</taxon>
        <taxon>Micromonosporaceae</taxon>
        <taxon>Allocatelliglobosispora</taxon>
    </lineage>
</organism>
<gene>
    <name evidence="1" type="ORF">F4553_007532</name>
</gene>
<keyword evidence="2" id="KW-1185">Reference proteome</keyword>
<evidence type="ECO:0000313" key="1">
    <source>
        <dbReference type="EMBL" id="MBB5874098.1"/>
    </source>
</evidence>
<dbReference type="Pfam" id="PF13469">
    <property type="entry name" value="Sulfotransfer_3"/>
    <property type="match status" value="1"/>
</dbReference>
<dbReference type="Proteomes" id="UP000587527">
    <property type="component" value="Unassembled WGS sequence"/>
</dbReference>
<evidence type="ECO:0000313" key="2">
    <source>
        <dbReference type="Proteomes" id="UP000587527"/>
    </source>
</evidence>
<accession>A0A841C2V5</accession>
<protein>
    <recommendedName>
        <fullName evidence="3">Sulfotransferase family protein</fullName>
    </recommendedName>
</protein>
<dbReference type="InterPro" id="IPR027417">
    <property type="entry name" value="P-loop_NTPase"/>
</dbReference>